<name>A0ACB6V4B5_9ASCO</name>
<evidence type="ECO:0000313" key="1">
    <source>
        <dbReference type="EMBL" id="KAF5097494.1"/>
    </source>
</evidence>
<protein>
    <submittedName>
        <fullName evidence="1">Uncharacterized protein</fullName>
    </submittedName>
</protein>
<dbReference type="Proteomes" id="UP000744676">
    <property type="component" value="Unassembled WGS sequence"/>
</dbReference>
<keyword evidence="2" id="KW-1185">Reference proteome</keyword>
<gene>
    <name evidence="1" type="ORF">D0Z00_002379</name>
</gene>
<comment type="caution">
    <text evidence="1">The sequence shown here is derived from an EMBL/GenBank/DDBJ whole genome shotgun (WGS) entry which is preliminary data.</text>
</comment>
<accession>A0ACB6V4B5</accession>
<sequence>MPQNTDSNINPGETGAAGLAPEFNNVLNEHPDPPGHNDTRTVEINQLGSEMNLEDQVVGDNTTTTTTTTAIDNRDEHAKDRHAKRRATDVTEEIETELIDLRQEIHADENQINAVRGRLEMDENMIQKIFGELRIFKQNHDELAKKNAKLASELIKITRELAEVKKEKAKLASIVDYLTLKANEHDNFFADGSLD</sequence>
<evidence type="ECO:0000313" key="2">
    <source>
        <dbReference type="Proteomes" id="UP000744676"/>
    </source>
</evidence>
<proteinExistence type="predicted"/>
<reference evidence="1 2" key="1">
    <citation type="journal article" date="2020" name="Front. Microbiol.">
        <title>Phenotypic and Genetic Characterization of the Cheese Ripening Yeast Geotrichum candidum.</title>
        <authorList>
            <person name="Perkins V."/>
            <person name="Vignola S."/>
            <person name="Lessard M.H."/>
            <person name="Plante P.L."/>
            <person name="Corbeil J."/>
            <person name="Dugat-Bony E."/>
            <person name="Frenette M."/>
            <person name="Labrie S."/>
        </authorList>
    </citation>
    <scope>NUCLEOTIDE SEQUENCE [LARGE SCALE GENOMIC DNA]</scope>
    <source>
        <strain evidence="1 2">LMA-1147</strain>
    </source>
</reference>
<dbReference type="EMBL" id="QVQA01000064">
    <property type="protein sequence ID" value="KAF5097494.1"/>
    <property type="molecule type" value="Genomic_DNA"/>
</dbReference>
<organism evidence="1 2">
    <name type="scientific">Geotrichum galactomycetum</name>
    <dbReference type="NCBI Taxonomy" id="27317"/>
    <lineage>
        <taxon>Eukaryota</taxon>
        <taxon>Fungi</taxon>
        <taxon>Dikarya</taxon>
        <taxon>Ascomycota</taxon>
        <taxon>Saccharomycotina</taxon>
        <taxon>Dipodascomycetes</taxon>
        <taxon>Dipodascales</taxon>
        <taxon>Dipodascaceae</taxon>
        <taxon>Geotrichum</taxon>
    </lineage>
</organism>